<dbReference type="EMBL" id="CM004467">
    <property type="protein sequence ID" value="OCT98532.1"/>
    <property type="molecule type" value="Genomic_DNA"/>
</dbReference>
<evidence type="ECO:0000313" key="2">
    <source>
        <dbReference type="Proteomes" id="UP000694892"/>
    </source>
</evidence>
<proteinExistence type="predicted"/>
<dbReference type="Proteomes" id="UP000694892">
    <property type="component" value="Chromosome 1S"/>
</dbReference>
<accession>A0A974DXC5</accession>
<gene>
    <name evidence="1" type="ORF">XELAEV_18010768mg</name>
</gene>
<sequence>MNGSDEIHQFGFIVDTIQKSQVRMGNKGVNETAICCCVAGKSDLGRGLCKKSVCQCSLLYETTVAGLVSVRIGAL</sequence>
<name>A0A974DXC5_XENLA</name>
<protein>
    <submittedName>
        <fullName evidence="1">Uncharacterized protein</fullName>
    </submittedName>
</protein>
<evidence type="ECO:0000313" key="1">
    <source>
        <dbReference type="EMBL" id="OCT98532.1"/>
    </source>
</evidence>
<organism evidence="1 2">
    <name type="scientific">Xenopus laevis</name>
    <name type="common">African clawed frog</name>
    <dbReference type="NCBI Taxonomy" id="8355"/>
    <lineage>
        <taxon>Eukaryota</taxon>
        <taxon>Metazoa</taxon>
        <taxon>Chordata</taxon>
        <taxon>Craniata</taxon>
        <taxon>Vertebrata</taxon>
        <taxon>Euteleostomi</taxon>
        <taxon>Amphibia</taxon>
        <taxon>Batrachia</taxon>
        <taxon>Anura</taxon>
        <taxon>Pipoidea</taxon>
        <taxon>Pipidae</taxon>
        <taxon>Xenopodinae</taxon>
        <taxon>Xenopus</taxon>
        <taxon>Xenopus</taxon>
    </lineage>
</organism>
<dbReference type="AlphaFoldDB" id="A0A974DXC5"/>
<reference evidence="2" key="1">
    <citation type="journal article" date="2016" name="Nature">
        <title>Genome evolution in the allotetraploid frog Xenopus laevis.</title>
        <authorList>
            <person name="Session A.M."/>
            <person name="Uno Y."/>
            <person name="Kwon T."/>
            <person name="Chapman J.A."/>
            <person name="Toyoda A."/>
            <person name="Takahashi S."/>
            <person name="Fukui A."/>
            <person name="Hikosaka A."/>
            <person name="Suzuki A."/>
            <person name="Kondo M."/>
            <person name="van Heeringen S.J."/>
            <person name="Quigley I."/>
            <person name="Heinz S."/>
            <person name="Ogino H."/>
            <person name="Ochi H."/>
            <person name="Hellsten U."/>
            <person name="Lyons J.B."/>
            <person name="Simakov O."/>
            <person name="Putnam N."/>
            <person name="Stites J."/>
            <person name="Kuroki Y."/>
            <person name="Tanaka T."/>
            <person name="Michiue T."/>
            <person name="Watanabe M."/>
            <person name="Bogdanovic O."/>
            <person name="Lister R."/>
            <person name="Georgiou G."/>
            <person name="Paranjpe S.S."/>
            <person name="van Kruijsbergen I."/>
            <person name="Shu S."/>
            <person name="Carlson J."/>
            <person name="Kinoshita T."/>
            <person name="Ohta Y."/>
            <person name="Mawaribuchi S."/>
            <person name="Jenkins J."/>
            <person name="Grimwood J."/>
            <person name="Schmutz J."/>
            <person name="Mitros T."/>
            <person name="Mozaffari S.V."/>
            <person name="Suzuki Y."/>
            <person name="Haramoto Y."/>
            <person name="Yamamoto T.S."/>
            <person name="Takagi C."/>
            <person name="Heald R."/>
            <person name="Miller K."/>
            <person name="Haudenschild C."/>
            <person name="Kitzman J."/>
            <person name="Nakayama T."/>
            <person name="Izutsu Y."/>
            <person name="Robert J."/>
            <person name="Fortriede J."/>
            <person name="Burns K."/>
            <person name="Lotay V."/>
            <person name="Karimi K."/>
            <person name="Yasuoka Y."/>
            <person name="Dichmann D.S."/>
            <person name="Flajnik M.F."/>
            <person name="Houston D.W."/>
            <person name="Shendure J."/>
            <person name="DuPasquier L."/>
            <person name="Vize P.D."/>
            <person name="Zorn A.M."/>
            <person name="Ito M."/>
            <person name="Marcotte E.M."/>
            <person name="Wallingford J.B."/>
            <person name="Ito Y."/>
            <person name="Asashima M."/>
            <person name="Ueno N."/>
            <person name="Matsuda Y."/>
            <person name="Veenstra G.J."/>
            <person name="Fujiyama A."/>
            <person name="Harland R.M."/>
            <person name="Taira M."/>
            <person name="Rokhsar D.S."/>
        </authorList>
    </citation>
    <scope>NUCLEOTIDE SEQUENCE [LARGE SCALE GENOMIC DNA]</scope>
    <source>
        <strain evidence="2">J</strain>
    </source>
</reference>